<sequence>MEPVASNRGEIYSHVCLRGNWTVTEFFKPFGPNRKAEDKWRRCQAWTEKSMLPHTGRDRLASSPAVVKFECELCDRSFSEKWSLNNHMKLHTGAKPYKCTWPACHYSFLTMSAMKDHYRTHTGELRRLPRPTAT</sequence>
<feature type="domain" description="C2H2-type" evidence="6">
    <location>
        <begin position="97"/>
        <end position="126"/>
    </location>
</feature>
<evidence type="ECO:0000256" key="3">
    <source>
        <dbReference type="ARBA" id="ARBA00022771"/>
    </source>
</evidence>
<dbReference type="GO" id="GO:0005634">
    <property type="term" value="C:nucleus"/>
    <property type="evidence" value="ECO:0007669"/>
    <property type="project" value="UniProtKB-ARBA"/>
</dbReference>
<accession>A0A8T2NZD6</accession>
<dbReference type="Gene3D" id="3.30.160.60">
    <property type="entry name" value="Classic Zinc Finger"/>
    <property type="match status" value="2"/>
</dbReference>
<dbReference type="AlphaFoldDB" id="A0A8T2NZD6"/>
<dbReference type="PANTHER" id="PTHR19818:SF139">
    <property type="entry name" value="PAIR-RULE PROTEIN ODD-PAIRED"/>
    <property type="match status" value="1"/>
</dbReference>
<dbReference type="EMBL" id="JAFBMS010000026">
    <property type="protein sequence ID" value="KAG9342772.1"/>
    <property type="molecule type" value="Genomic_DNA"/>
</dbReference>
<evidence type="ECO:0000259" key="6">
    <source>
        <dbReference type="PROSITE" id="PS50157"/>
    </source>
</evidence>
<protein>
    <recommendedName>
        <fullName evidence="6">C2H2-type domain-containing protein</fullName>
    </recommendedName>
</protein>
<comment type="caution">
    <text evidence="7">The sequence shown here is derived from an EMBL/GenBank/DDBJ whole genome shotgun (WGS) entry which is preliminary data.</text>
</comment>
<dbReference type="PROSITE" id="PS50157">
    <property type="entry name" value="ZINC_FINGER_C2H2_2"/>
    <property type="match status" value="2"/>
</dbReference>
<dbReference type="PROSITE" id="PS00028">
    <property type="entry name" value="ZINC_FINGER_C2H2_1"/>
    <property type="match status" value="2"/>
</dbReference>
<dbReference type="InterPro" id="IPR036236">
    <property type="entry name" value="Znf_C2H2_sf"/>
</dbReference>
<evidence type="ECO:0000256" key="1">
    <source>
        <dbReference type="ARBA" id="ARBA00022723"/>
    </source>
</evidence>
<evidence type="ECO:0000313" key="8">
    <source>
        <dbReference type="Proteomes" id="UP000824540"/>
    </source>
</evidence>
<dbReference type="FunFam" id="3.30.160.60:FF:001819">
    <property type="entry name" value="zinc finger protein 407"/>
    <property type="match status" value="1"/>
</dbReference>
<dbReference type="SMART" id="SM00355">
    <property type="entry name" value="ZnF_C2H2"/>
    <property type="match status" value="2"/>
</dbReference>
<feature type="domain" description="C2H2-type" evidence="6">
    <location>
        <begin position="69"/>
        <end position="96"/>
    </location>
</feature>
<keyword evidence="8" id="KW-1185">Reference proteome</keyword>
<name>A0A8T2NZD6_9TELE</name>
<dbReference type="GO" id="GO:0000978">
    <property type="term" value="F:RNA polymerase II cis-regulatory region sequence-specific DNA binding"/>
    <property type="evidence" value="ECO:0007669"/>
    <property type="project" value="TreeGrafter"/>
</dbReference>
<gene>
    <name evidence="7" type="ORF">JZ751_015637</name>
</gene>
<keyword evidence="1" id="KW-0479">Metal-binding</keyword>
<evidence type="ECO:0000256" key="2">
    <source>
        <dbReference type="ARBA" id="ARBA00022737"/>
    </source>
</evidence>
<dbReference type="Proteomes" id="UP000824540">
    <property type="component" value="Unassembled WGS sequence"/>
</dbReference>
<evidence type="ECO:0000256" key="5">
    <source>
        <dbReference type="PROSITE-ProRule" id="PRU00042"/>
    </source>
</evidence>
<dbReference type="GO" id="GO:0008270">
    <property type="term" value="F:zinc ion binding"/>
    <property type="evidence" value="ECO:0007669"/>
    <property type="project" value="UniProtKB-KW"/>
</dbReference>
<dbReference type="SUPFAM" id="SSF57667">
    <property type="entry name" value="beta-beta-alpha zinc fingers"/>
    <property type="match status" value="1"/>
</dbReference>
<dbReference type="OrthoDB" id="7734462at2759"/>
<proteinExistence type="predicted"/>
<keyword evidence="4" id="KW-0862">Zinc</keyword>
<dbReference type="Pfam" id="PF13894">
    <property type="entry name" value="zf-C2H2_4"/>
    <property type="match status" value="1"/>
</dbReference>
<keyword evidence="3 5" id="KW-0863">Zinc-finger</keyword>
<dbReference type="InterPro" id="IPR013087">
    <property type="entry name" value="Znf_C2H2_type"/>
</dbReference>
<reference evidence="7" key="1">
    <citation type="thesis" date="2021" institute="BYU ScholarsArchive" country="Provo, UT, USA">
        <title>Applications of and Algorithms for Genome Assembly and Genomic Analyses with an Emphasis on Marine Teleosts.</title>
        <authorList>
            <person name="Pickett B.D."/>
        </authorList>
    </citation>
    <scope>NUCLEOTIDE SEQUENCE</scope>
    <source>
        <strain evidence="7">HI-2016</strain>
    </source>
</reference>
<dbReference type="FunFam" id="3.30.160.60:FF:001514">
    <property type="entry name" value="Zinc finger protein 407"/>
    <property type="match status" value="1"/>
</dbReference>
<keyword evidence="2" id="KW-0677">Repeat</keyword>
<organism evidence="7 8">
    <name type="scientific">Albula glossodonta</name>
    <name type="common">roundjaw bonefish</name>
    <dbReference type="NCBI Taxonomy" id="121402"/>
    <lineage>
        <taxon>Eukaryota</taxon>
        <taxon>Metazoa</taxon>
        <taxon>Chordata</taxon>
        <taxon>Craniata</taxon>
        <taxon>Vertebrata</taxon>
        <taxon>Euteleostomi</taxon>
        <taxon>Actinopterygii</taxon>
        <taxon>Neopterygii</taxon>
        <taxon>Teleostei</taxon>
        <taxon>Albuliformes</taxon>
        <taxon>Albulidae</taxon>
        <taxon>Albula</taxon>
    </lineage>
</organism>
<dbReference type="GO" id="GO:0045944">
    <property type="term" value="P:positive regulation of transcription by RNA polymerase II"/>
    <property type="evidence" value="ECO:0007669"/>
    <property type="project" value="UniProtKB-ARBA"/>
</dbReference>
<dbReference type="GO" id="GO:0000981">
    <property type="term" value="F:DNA-binding transcription factor activity, RNA polymerase II-specific"/>
    <property type="evidence" value="ECO:0007669"/>
    <property type="project" value="TreeGrafter"/>
</dbReference>
<evidence type="ECO:0000256" key="4">
    <source>
        <dbReference type="ARBA" id="ARBA00022833"/>
    </source>
</evidence>
<dbReference type="PANTHER" id="PTHR19818">
    <property type="entry name" value="ZINC FINGER PROTEIN ZIC AND GLI"/>
    <property type="match status" value="1"/>
</dbReference>
<dbReference type="InterPro" id="IPR050329">
    <property type="entry name" value="GLI_C2H2-zinc-finger"/>
</dbReference>
<evidence type="ECO:0000313" key="7">
    <source>
        <dbReference type="EMBL" id="KAG9342772.1"/>
    </source>
</evidence>